<evidence type="ECO:0000313" key="2">
    <source>
        <dbReference type="EMBL" id="JAO05876.1"/>
    </source>
</evidence>
<feature type="region of interest" description="Disordered" evidence="1">
    <location>
        <begin position="89"/>
        <end position="134"/>
    </location>
</feature>
<reference evidence="2" key="1">
    <citation type="submission" date="2014-12" db="EMBL/GenBank/DDBJ databases">
        <title>Parallel Evolution in Life History Adaptation Evident in the Tissue-Specific Poeciliopsis prolifica transcriptome.</title>
        <authorList>
            <person name="Jue N.K."/>
            <person name="Foley R.J."/>
            <person name="Obergfell C."/>
            <person name="Reznick D.N."/>
            <person name="O'Neill R.J."/>
            <person name="O'Neill M.J."/>
        </authorList>
    </citation>
    <scope>NUCLEOTIDE SEQUENCE</scope>
</reference>
<proteinExistence type="predicted"/>
<protein>
    <submittedName>
        <fullName evidence="2">PPUP8354</fullName>
    </submittedName>
</protein>
<dbReference type="AlphaFoldDB" id="A0A0S7EKU7"/>
<gene>
    <name evidence="2" type="primary">PPUP8354</name>
</gene>
<organism evidence="2">
    <name type="scientific">Poeciliopsis prolifica</name>
    <name type="common">blackstripe livebearer</name>
    <dbReference type="NCBI Taxonomy" id="188132"/>
    <lineage>
        <taxon>Eukaryota</taxon>
        <taxon>Metazoa</taxon>
        <taxon>Chordata</taxon>
        <taxon>Craniata</taxon>
        <taxon>Vertebrata</taxon>
        <taxon>Euteleostomi</taxon>
        <taxon>Actinopterygii</taxon>
        <taxon>Neopterygii</taxon>
        <taxon>Teleostei</taxon>
        <taxon>Neoteleostei</taxon>
        <taxon>Acanthomorphata</taxon>
        <taxon>Ovalentaria</taxon>
        <taxon>Atherinomorphae</taxon>
        <taxon>Cyprinodontiformes</taxon>
        <taxon>Poeciliidae</taxon>
        <taxon>Poeciliinae</taxon>
        <taxon>Poeciliopsis</taxon>
    </lineage>
</organism>
<name>A0A0S7EKU7_9TELE</name>
<feature type="non-terminal residue" evidence="2">
    <location>
        <position position="134"/>
    </location>
</feature>
<sequence>MQPTVNQGRWEQEHRCYTLLNCILLSNAPFALCLNGSQSSVGEENLSFWNCESSRLGSLCVEGSLNYTQIGASQRGGAISVTTNTSLHGPLQMQPHVINRNQHRAHEKRNKQMENRKAERGRRQNQREWGGGGN</sequence>
<dbReference type="EMBL" id="GBYX01475801">
    <property type="protein sequence ID" value="JAO05876.1"/>
    <property type="molecule type" value="Transcribed_RNA"/>
</dbReference>
<evidence type="ECO:0000256" key="1">
    <source>
        <dbReference type="SAM" id="MobiDB-lite"/>
    </source>
</evidence>
<feature type="compositionally biased region" description="Basic and acidic residues" evidence="1">
    <location>
        <begin position="110"/>
        <end position="126"/>
    </location>
</feature>
<accession>A0A0S7EKU7</accession>